<dbReference type="OrthoDB" id="1723695at2"/>
<evidence type="ECO:0000313" key="2">
    <source>
        <dbReference type="Proteomes" id="UP000199584"/>
    </source>
</evidence>
<dbReference type="STRING" id="39060.SAMN05660706_10225"/>
<dbReference type="AlphaFoldDB" id="A0A1I6CTK9"/>
<accession>A0A1I6CTK9</accession>
<gene>
    <name evidence="1" type="ORF">SAMN05660706_10225</name>
</gene>
<sequence length="151" mass="17892">MNTAEHNEDREIKVKIRLDFKGQARPGRFLFGGKPVDRVAEEVREQQVALFRNVPMQGLHIDDIDMSIEVYTVWDDVANSEIAYAPVILTITAENVEDLLRFIVREDFRKIEVVEPGRMVLCRNDMERLLFKMHEEMKDYINHLERKYNLR</sequence>
<evidence type="ECO:0000313" key="1">
    <source>
        <dbReference type="EMBL" id="SFQ96574.1"/>
    </source>
</evidence>
<reference evidence="2" key="1">
    <citation type="submission" date="2016-10" db="EMBL/GenBank/DDBJ databases">
        <authorList>
            <person name="Varghese N."/>
            <person name="Submissions S."/>
        </authorList>
    </citation>
    <scope>NUCLEOTIDE SEQUENCE [LARGE SCALE GENOMIC DNA]</scope>
    <source>
        <strain evidence="2">DSM 3669</strain>
    </source>
</reference>
<organism evidence="1 2">
    <name type="scientific">Desulfoscipio geothermicus DSM 3669</name>
    <dbReference type="NCBI Taxonomy" id="1121426"/>
    <lineage>
        <taxon>Bacteria</taxon>
        <taxon>Bacillati</taxon>
        <taxon>Bacillota</taxon>
        <taxon>Clostridia</taxon>
        <taxon>Eubacteriales</taxon>
        <taxon>Desulfallaceae</taxon>
        <taxon>Desulfoscipio</taxon>
    </lineage>
</organism>
<protein>
    <submittedName>
        <fullName evidence="1">Uncharacterized protein</fullName>
    </submittedName>
</protein>
<proteinExistence type="predicted"/>
<dbReference type="RefSeq" id="WP_092481707.1">
    <property type="nucleotide sequence ID" value="NZ_FOYM01000002.1"/>
</dbReference>
<dbReference type="Proteomes" id="UP000199584">
    <property type="component" value="Unassembled WGS sequence"/>
</dbReference>
<dbReference type="EMBL" id="FOYM01000002">
    <property type="protein sequence ID" value="SFQ96574.1"/>
    <property type="molecule type" value="Genomic_DNA"/>
</dbReference>
<name>A0A1I6CTK9_9FIRM</name>
<keyword evidence="2" id="KW-1185">Reference proteome</keyword>